<keyword evidence="3" id="KW-1185">Reference proteome</keyword>
<organism evidence="2 3">
    <name type="scientific">Sagittula salina</name>
    <dbReference type="NCBI Taxonomy" id="2820268"/>
    <lineage>
        <taxon>Bacteria</taxon>
        <taxon>Pseudomonadati</taxon>
        <taxon>Pseudomonadota</taxon>
        <taxon>Alphaproteobacteria</taxon>
        <taxon>Rhodobacterales</taxon>
        <taxon>Roseobacteraceae</taxon>
        <taxon>Sagittula</taxon>
    </lineage>
</organism>
<dbReference type="Proteomes" id="UP000675940">
    <property type="component" value="Unassembled WGS sequence"/>
</dbReference>
<gene>
    <name evidence="2" type="ORF">J5474_14295</name>
</gene>
<evidence type="ECO:0000313" key="2">
    <source>
        <dbReference type="EMBL" id="MBP0483652.1"/>
    </source>
</evidence>
<sequence length="714" mass="81436">MGHQKTKFTFPAKARENLLIEFIDEAEERSQDEDLGAFDAVAYLCMDLFGLGHEDGASRSDGKGDRGIDWYRVSKSSATIYQFKGPQDFSRSSFDRPVTPSDLSDLRRILDYLETISQKKNVQNRRVRKFQNSVNLRLNAVAESEDEAFFFTVNYFISKGKMSDQAAEELREIEEVARGITEIGPVLVEVNVHVKLIDDILEERWKQQNQQWKTLAGDNEEWITLQADNRGGIDDGVCNIVFCRGIDLIRAYEDFGHRLFAPNVRCYLQDTPVNSRIKEAVKTAKGISNFRYMNNGVTIIGEAIEKKQNPKLRIRKPGVVNGLQTIRALSQAYVELDESMKGHFEQNLYLLVRIFAGKKHSFSTDDLVVATNNQNKMEARNLRSNTGTQKHIEQQFAKLGWFYERKEKAWEAFSESAGSWDTLKGMKAVNFGGNAKANRRNVDNEVVAAAWLAFSGYSDIARNEKNKLFSDDKRYERIFELIPAKHGYDYDYKRDGPTDDPDSQSSIPPASNMLLATLVYTSAKYCASSAAETKRRFILKHELSDLGTDEQNARLAQIPEYLAELMMVSSPFLFTELFGYLFFQVPVESRDRAAQKILSKTDLRLVFEGKNYIDLKGHLWNAPEKSDFFRACYQMWAAVLAEFSESEAFRTDLLNASSRPSFVHNGPTRRKLIGRLREYDLSIERRGALDKEWSEPFDTAASVSRALSHFCSVA</sequence>
<evidence type="ECO:0000313" key="3">
    <source>
        <dbReference type="Proteomes" id="UP000675940"/>
    </source>
</evidence>
<dbReference type="AlphaFoldDB" id="A0A940MRG5"/>
<name>A0A940MRG5_9RHOB</name>
<protein>
    <submittedName>
        <fullName evidence="2">AIPR family protein</fullName>
    </submittedName>
</protein>
<evidence type="ECO:0000259" key="1">
    <source>
        <dbReference type="Pfam" id="PF10592"/>
    </source>
</evidence>
<feature type="domain" description="Abortive phage infection protein C-terminal" evidence="1">
    <location>
        <begin position="260"/>
        <end position="477"/>
    </location>
</feature>
<dbReference type="InterPro" id="IPR018891">
    <property type="entry name" value="AIPR_C"/>
</dbReference>
<comment type="caution">
    <text evidence="2">The sequence shown here is derived from an EMBL/GenBank/DDBJ whole genome shotgun (WGS) entry which is preliminary data.</text>
</comment>
<dbReference type="EMBL" id="JAGISH010000007">
    <property type="protein sequence ID" value="MBP0483652.1"/>
    <property type="molecule type" value="Genomic_DNA"/>
</dbReference>
<dbReference type="Pfam" id="PF10592">
    <property type="entry name" value="AIPR"/>
    <property type="match status" value="1"/>
</dbReference>
<reference evidence="2" key="1">
    <citation type="submission" date="2021-03" db="EMBL/GenBank/DDBJ databases">
        <title>Sagittula salina sp. nov. strain M10.9X isolated from the marine waste.</title>
        <authorList>
            <person name="Satari L."/>
            <person name="Molina-Menor E."/>
            <person name="Vidal-Verdu A."/>
            <person name="Pascual J."/>
            <person name="Pereto J."/>
            <person name="Porcar M."/>
        </authorList>
    </citation>
    <scope>NUCLEOTIDE SEQUENCE</scope>
    <source>
        <strain evidence="2">M10.9X</strain>
    </source>
</reference>
<proteinExistence type="predicted"/>
<dbReference type="RefSeq" id="WP_209361574.1">
    <property type="nucleotide sequence ID" value="NZ_JAGISH010000007.1"/>
</dbReference>
<accession>A0A940MRG5</accession>